<evidence type="ECO:0000256" key="9">
    <source>
        <dbReference type="ARBA" id="ARBA00023004"/>
    </source>
</evidence>
<evidence type="ECO:0000256" key="5">
    <source>
        <dbReference type="ARBA" id="ARBA00022692"/>
    </source>
</evidence>
<dbReference type="AlphaFoldDB" id="A0A6A3AIB8"/>
<dbReference type="Gene3D" id="1.10.630.10">
    <property type="entry name" value="Cytochrome P450"/>
    <property type="match status" value="2"/>
</dbReference>
<dbReference type="Proteomes" id="UP000436088">
    <property type="component" value="Unassembled WGS sequence"/>
</dbReference>
<comment type="caution">
    <text evidence="13">The sequence shown here is derived from an EMBL/GenBank/DDBJ whole genome shotgun (WGS) entry which is preliminary data.</text>
</comment>
<sequence length="344" mass="38378">MLSLKRMQLFTPVREEEVLKTAFGGRCKDKEEFKLLFKDVIRIGGCFNIAYLFHSIKFLEYLTGLRPKLQSLHRKLDEDFENVINEHKASKGIEGKSDDLVDVLLNLQENGDHEFPLTTNNIKAVVLVNHFISGSDTSFTNHNNRVGNVQNAEKPKSCAEGLSRVQVIVNAWAIGRNSEYWNEAERFYPERFINCSVDYKGACRHPLRNPIQITKAQSRSPTTQTCGPAIGPNPLGLPLLCLSAAPSRPSDLDPSNGPDQRPFRSETLTLVLSPNSSATATAVWPSISQPCLRSGRGSRVVKVVVLPVATDLRWPGSRVVLVRRNEEEGKRERRTSEATEGVGE</sequence>
<keyword evidence="11" id="KW-0472">Membrane</keyword>
<evidence type="ECO:0000256" key="3">
    <source>
        <dbReference type="ARBA" id="ARBA00010617"/>
    </source>
</evidence>
<comment type="subcellular location">
    <subcellularLocation>
        <location evidence="2">Membrane</location>
        <topology evidence="2">Single-pass membrane protein</topology>
    </subcellularLocation>
</comment>
<protein>
    <submittedName>
        <fullName evidence="13">Uncharacterized protein</fullName>
    </submittedName>
</protein>
<evidence type="ECO:0000256" key="1">
    <source>
        <dbReference type="ARBA" id="ARBA00001971"/>
    </source>
</evidence>
<dbReference type="InterPro" id="IPR036396">
    <property type="entry name" value="Cyt_P450_sf"/>
</dbReference>
<keyword evidence="10" id="KW-0503">Monooxygenase</keyword>
<dbReference type="Pfam" id="PF00067">
    <property type="entry name" value="p450"/>
    <property type="match status" value="1"/>
</dbReference>
<dbReference type="SUPFAM" id="SSF48264">
    <property type="entry name" value="Cytochrome P450"/>
    <property type="match status" value="1"/>
</dbReference>
<evidence type="ECO:0000313" key="14">
    <source>
        <dbReference type="Proteomes" id="UP000436088"/>
    </source>
</evidence>
<gene>
    <name evidence="13" type="ORF">F3Y22_tig00110458pilonHSYRG00479</name>
</gene>
<evidence type="ECO:0000256" key="8">
    <source>
        <dbReference type="ARBA" id="ARBA00023002"/>
    </source>
</evidence>
<dbReference type="InterPro" id="IPR052306">
    <property type="entry name" value="CYP450_71D"/>
</dbReference>
<feature type="region of interest" description="Disordered" evidence="12">
    <location>
        <begin position="325"/>
        <end position="344"/>
    </location>
</feature>
<reference evidence="13" key="1">
    <citation type="submission" date="2019-09" db="EMBL/GenBank/DDBJ databases">
        <title>Draft genome information of white flower Hibiscus syriacus.</title>
        <authorList>
            <person name="Kim Y.-M."/>
        </authorList>
    </citation>
    <scope>NUCLEOTIDE SEQUENCE [LARGE SCALE GENOMIC DNA]</scope>
    <source>
        <strain evidence="13">YM2019G1</strain>
    </source>
</reference>
<dbReference type="GO" id="GO:0016705">
    <property type="term" value="F:oxidoreductase activity, acting on paired donors, with incorporation or reduction of molecular oxygen"/>
    <property type="evidence" value="ECO:0007669"/>
    <property type="project" value="InterPro"/>
</dbReference>
<dbReference type="PANTHER" id="PTHR47953">
    <property type="entry name" value="OS08G0105600 PROTEIN"/>
    <property type="match status" value="1"/>
</dbReference>
<proteinExistence type="inferred from homology"/>
<comment type="cofactor">
    <cofactor evidence="1">
        <name>heme</name>
        <dbReference type="ChEBI" id="CHEBI:30413"/>
    </cofactor>
</comment>
<comment type="similarity">
    <text evidence="3">Belongs to the cytochrome P450 family.</text>
</comment>
<keyword evidence="8" id="KW-0560">Oxidoreductase</keyword>
<keyword evidence="7" id="KW-1133">Transmembrane helix</keyword>
<dbReference type="EMBL" id="VEPZ02000994">
    <property type="protein sequence ID" value="KAE8704314.1"/>
    <property type="molecule type" value="Genomic_DNA"/>
</dbReference>
<evidence type="ECO:0000313" key="13">
    <source>
        <dbReference type="EMBL" id="KAE8704314.1"/>
    </source>
</evidence>
<feature type="compositionally biased region" description="Basic and acidic residues" evidence="12">
    <location>
        <begin position="325"/>
        <end position="337"/>
    </location>
</feature>
<evidence type="ECO:0000256" key="10">
    <source>
        <dbReference type="ARBA" id="ARBA00023033"/>
    </source>
</evidence>
<dbReference type="InterPro" id="IPR001128">
    <property type="entry name" value="Cyt_P450"/>
</dbReference>
<accession>A0A6A3AIB8</accession>
<evidence type="ECO:0000256" key="6">
    <source>
        <dbReference type="ARBA" id="ARBA00022723"/>
    </source>
</evidence>
<dbReference type="GO" id="GO:0016020">
    <property type="term" value="C:membrane"/>
    <property type="evidence" value="ECO:0007669"/>
    <property type="project" value="UniProtKB-SubCell"/>
</dbReference>
<evidence type="ECO:0000256" key="7">
    <source>
        <dbReference type="ARBA" id="ARBA00022989"/>
    </source>
</evidence>
<evidence type="ECO:0000256" key="11">
    <source>
        <dbReference type="ARBA" id="ARBA00023136"/>
    </source>
</evidence>
<dbReference type="GO" id="GO:0005506">
    <property type="term" value="F:iron ion binding"/>
    <property type="evidence" value="ECO:0007669"/>
    <property type="project" value="InterPro"/>
</dbReference>
<dbReference type="PANTHER" id="PTHR47953:SF19">
    <property type="entry name" value="OS06G0641600 PROTEIN"/>
    <property type="match status" value="1"/>
</dbReference>
<keyword evidence="6" id="KW-0479">Metal-binding</keyword>
<keyword evidence="4" id="KW-0349">Heme</keyword>
<evidence type="ECO:0000256" key="12">
    <source>
        <dbReference type="SAM" id="MobiDB-lite"/>
    </source>
</evidence>
<evidence type="ECO:0000256" key="2">
    <source>
        <dbReference type="ARBA" id="ARBA00004167"/>
    </source>
</evidence>
<keyword evidence="9" id="KW-0408">Iron</keyword>
<keyword evidence="14" id="KW-1185">Reference proteome</keyword>
<keyword evidence="5" id="KW-0812">Transmembrane</keyword>
<evidence type="ECO:0000256" key="4">
    <source>
        <dbReference type="ARBA" id="ARBA00022617"/>
    </source>
</evidence>
<dbReference type="GO" id="GO:0020037">
    <property type="term" value="F:heme binding"/>
    <property type="evidence" value="ECO:0007669"/>
    <property type="project" value="InterPro"/>
</dbReference>
<name>A0A6A3AIB8_HIBSY</name>
<dbReference type="GO" id="GO:0004497">
    <property type="term" value="F:monooxygenase activity"/>
    <property type="evidence" value="ECO:0007669"/>
    <property type="project" value="UniProtKB-KW"/>
</dbReference>
<organism evidence="13 14">
    <name type="scientific">Hibiscus syriacus</name>
    <name type="common">Rose of Sharon</name>
    <dbReference type="NCBI Taxonomy" id="106335"/>
    <lineage>
        <taxon>Eukaryota</taxon>
        <taxon>Viridiplantae</taxon>
        <taxon>Streptophyta</taxon>
        <taxon>Embryophyta</taxon>
        <taxon>Tracheophyta</taxon>
        <taxon>Spermatophyta</taxon>
        <taxon>Magnoliopsida</taxon>
        <taxon>eudicotyledons</taxon>
        <taxon>Gunneridae</taxon>
        <taxon>Pentapetalae</taxon>
        <taxon>rosids</taxon>
        <taxon>malvids</taxon>
        <taxon>Malvales</taxon>
        <taxon>Malvaceae</taxon>
        <taxon>Malvoideae</taxon>
        <taxon>Hibiscus</taxon>
    </lineage>
</organism>